<gene>
    <name evidence="2" type="ORF">TbgDal_X1670</name>
</gene>
<evidence type="ECO:0000256" key="1">
    <source>
        <dbReference type="SAM" id="MobiDB-lite"/>
    </source>
</evidence>
<evidence type="ECO:0000313" key="3">
    <source>
        <dbReference type="Proteomes" id="UP000002316"/>
    </source>
</evidence>
<reference evidence="3" key="1">
    <citation type="journal article" date="2010" name="PLoS Negl. Trop. Dis.">
        <title>The genome sequence of Trypanosoma brucei gambiense, causative agent of chronic human african trypanosomiasis.</title>
        <authorList>
            <person name="Jackson A.P."/>
            <person name="Sanders M."/>
            <person name="Berry A."/>
            <person name="McQuillan J."/>
            <person name="Aslett M.A."/>
            <person name="Quail M.A."/>
            <person name="Chukualim B."/>
            <person name="Capewell P."/>
            <person name="MacLeod A."/>
            <person name="Melville S.E."/>
            <person name="Gibson W."/>
            <person name="Barry J.D."/>
            <person name="Berriman M."/>
            <person name="Hertz-Fowler C."/>
        </authorList>
    </citation>
    <scope>NUCLEOTIDE SEQUENCE [LARGE SCALE GENOMIC DNA]</scope>
    <source>
        <strain evidence="3">MHOM/CI/86/DAL972</strain>
    </source>
</reference>
<sequence>MLCSQSPYCTETDVWNKFLFAPCISLLSSSLFFFLQRVTSQITVVGRSHGSKVFLFLSPFFLEGGTVFSQFTIPFPPPVYVVGRTTGRRGGKEERGIIQTKRSECKKNKRGEGEKNTPAEGIFH</sequence>
<proteinExistence type="predicted"/>
<feature type="compositionally biased region" description="Basic and acidic residues" evidence="1">
    <location>
        <begin position="90"/>
        <end position="124"/>
    </location>
</feature>
<evidence type="ECO:0000313" key="2">
    <source>
        <dbReference type="EMBL" id="CBH15086.1"/>
    </source>
</evidence>
<dbReference type="RefSeq" id="XP_011777352.1">
    <property type="nucleotide sequence ID" value="XM_011779050.1"/>
</dbReference>
<dbReference type="GeneID" id="23864898"/>
<feature type="region of interest" description="Disordered" evidence="1">
    <location>
        <begin position="85"/>
        <end position="124"/>
    </location>
</feature>
<protein>
    <submittedName>
        <fullName evidence="2">Uncharacterized protein</fullName>
    </submittedName>
</protein>
<organism evidence="2 3">
    <name type="scientific">Trypanosoma brucei gambiense (strain MHOM/CI/86/DAL972)</name>
    <dbReference type="NCBI Taxonomy" id="679716"/>
    <lineage>
        <taxon>Eukaryota</taxon>
        <taxon>Discoba</taxon>
        <taxon>Euglenozoa</taxon>
        <taxon>Kinetoplastea</taxon>
        <taxon>Metakinetoplastina</taxon>
        <taxon>Trypanosomatida</taxon>
        <taxon>Trypanosomatidae</taxon>
        <taxon>Trypanosoma</taxon>
    </lineage>
</organism>
<dbReference type="Proteomes" id="UP000002316">
    <property type="component" value="Chromosome 10"/>
</dbReference>
<dbReference type="KEGG" id="tbg:TbgDal_X1670"/>
<dbReference type="EMBL" id="FN554973">
    <property type="protein sequence ID" value="CBH15086.1"/>
    <property type="molecule type" value="Genomic_DNA"/>
</dbReference>
<dbReference type="AlphaFoldDB" id="D0A1E4"/>
<accession>D0A1E4</accession>
<name>D0A1E4_TRYB9</name>